<sequence>MSRINENLTEDIRGYFGATGSGKTYRIKKDLGSAPRVLVYDIKGTFGPSNGFEAFTDRGAFLNAVRSSNQARYSFHDPSCHYFDWFCELARHQADARRMTEIVIDELGPVSTPGKAQGHWHWLISIGRTYGIKIKAGAQRPSEIDKTLMGNLNGMFVGRVQRDKDAAYLSAETGIPQMDILNLRGAPHYEHFLWAGRGRYKKAGK</sequence>
<dbReference type="EMBL" id="CP007142">
    <property type="protein sequence ID" value="AJQ95813.1"/>
    <property type="molecule type" value="Genomic_DNA"/>
</dbReference>
<dbReference type="KEGG" id="gsn:YC6258_03777"/>
<dbReference type="SUPFAM" id="SSF52540">
    <property type="entry name" value="P-loop containing nucleoside triphosphate hydrolases"/>
    <property type="match status" value="1"/>
</dbReference>
<dbReference type="RefSeq" id="WP_044615364.1">
    <property type="nucleotide sequence ID" value="NZ_CP007142.1"/>
</dbReference>
<dbReference type="Gene3D" id="3.40.50.300">
    <property type="entry name" value="P-loop containing nucleotide triphosphate hydrolases"/>
    <property type="match status" value="1"/>
</dbReference>
<dbReference type="EMBL" id="CP007142">
    <property type="protein sequence ID" value="AJQ92240.1"/>
    <property type="molecule type" value="Genomic_DNA"/>
</dbReference>
<dbReference type="InterPro" id="IPR027417">
    <property type="entry name" value="P-loop_NTPase"/>
</dbReference>
<organism evidence="1 3">
    <name type="scientific">Gynuella sunshinyii YC6258</name>
    <dbReference type="NCBI Taxonomy" id="1445510"/>
    <lineage>
        <taxon>Bacteria</taxon>
        <taxon>Pseudomonadati</taxon>
        <taxon>Pseudomonadota</taxon>
        <taxon>Gammaproteobacteria</taxon>
        <taxon>Oceanospirillales</taxon>
        <taxon>Saccharospirillaceae</taxon>
        <taxon>Gynuella</taxon>
    </lineage>
</organism>
<keyword evidence="3" id="KW-1185">Reference proteome</keyword>
<evidence type="ECO:0000313" key="1">
    <source>
        <dbReference type="EMBL" id="AJQ92240.1"/>
    </source>
</evidence>
<dbReference type="HOGENOM" id="CLU_1335959_0_0_6"/>
<reference evidence="1 3" key="1">
    <citation type="submission" date="2014-01" db="EMBL/GenBank/DDBJ databases">
        <title>Full genme sequencing of cellulolytic bacterium Gynuella sunshinyii YC6258T gen. nov., sp. nov.</title>
        <authorList>
            <person name="Khan H."/>
            <person name="Chung E.J."/>
            <person name="Chung Y.R."/>
        </authorList>
    </citation>
    <scope>NUCLEOTIDE SEQUENCE [LARGE SCALE GENOMIC DNA]</scope>
    <source>
        <strain evidence="1 3">YC6258</strain>
    </source>
</reference>
<dbReference type="AlphaFoldDB" id="A0A0C5UYA3"/>
<proteinExistence type="predicted"/>
<protein>
    <submittedName>
        <fullName evidence="1">Putative ATPase</fullName>
    </submittedName>
</protein>
<dbReference type="KEGG" id="gsn:YC6258_00188"/>
<accession>A0A0C5UYA3</accession>
<dbReference type="OrthoDB" id="6399741at2"/>
<name>A0A0C5UYA3_9GAMM</name>
<dbReference type="CDD" id="cd01127">
    <property type="entry name" value="TrwB_TraG_TraD_VirD4"/>
    <property type="match status" value="1"/>
</dbReference>
<evidence type="ECO:0000313" key="2">
    <source>
        <dbReference type="EMBL" id="AJQ95813.1"/>
    </source>
</evidence>
<evidence type="ECO:0000313" key="3">
    <source>
        <dbReference type="Proteomes" id="UP000032266"/>
    </source>
</evidence>
<dbReference type="Proteomes" id="UP000032266">
    <property type="component" value="Chromosome"/>
</dbReference>
<dbReference type="STRING" id="1445510.YC6258_00188"/>
<gene>
    <name evidence="1" type="ORF">YC6258_00188</name>
    <name evidence="2" type="ORF">YC6258_03777</name>
</gene>